<dbReference type="Gene3D" id="1.20.1740.10">
    <property type="entry name" value="Amino acid/polyamine transporter I"/>
    <property type="match status" value="1"/>
</dbReference>
<dbReference type="AlphaFoldDB" id="A0A2R5F2C4"/>
<dbReference type="EMBL" id="BDQX01000325">
    <property type="protein sequence ID" value="GBG10443.1"/>
    <property type="molecule type" value="Genomic_DNA"/>
</dbReference>
<sequence length="363" mass="39539">MDKEQISHIQLGVLFFVFMTGSSIINVPGPLIGKAGNGAWISLILSGAAGFAVLAMLLYLAKRFPDLTYVDYSRKLIGSVPATVLGLLSLTFMLQMLSAMVMDVALFMVSSMLRETPLYIFTSLTLLIAALTARAGIEVMARMFMFIVIITALFLLSTLLLSIPEYMPQHLLPILPKGFKPVLHGAYFSFGFPFAEVFVFGMLIPFVAPKNRGRIPATLSIALIFNLFTLSAATIGGIMAFGPYAGEIPYVLYSMARLVEFQEIIQRIESIIGMSLILGSYMKTSITLYAISLFVGRLFRLQDSSVIVMPLALLGFITGMVTYDGPSGWGASVTSVHPIWAAAVFIIPLMLLTIMAVVRKKAG</sequence>
<dbReference type="RefSeq" id="WP_108994941.1">
    <property type="nucleotide sequence ID" value="NZ_BDQX01000325.1"/>
</dbReference>
<dbReference type="Proteomes" id="UP000245202">
    <property type="component" value="Unassembled WGS sequence"/>
</dbReference>
<feature type="transmembrane region" description="Helical" evidence="8">
    <location>
        <begin position="82"/>
        <end position="106"/>
    </location>
</feature>
<keyword evidence="6 8" id="KW-1133">Transmembrane helix</keyword>
<evidence type="ECO:0000256" key="3">
    <source>
        <dbReference type="ARBA" id="ARBA00022448"/>
    </source>
</evidence>
<feature type="transmembrane region" description="Helical" evidence="8">
    <location>
        <begin position="339"/>
        <end position="358"/>
    </location>
</feature>
<keyword evidence="5 8" id="KW-0812">Transmembrane</keyword>
<evidence type="ECO:0000256" key="6">
    <source>
        <dbReference type="ARBA" id="ARBA00022989"/>
    </source>
</evidence>
<keyword evidence="10" id="KW-1185">Reference proteome</keyword>
<keyword evidence="4" id="KW-0309">Germination</keyword>
<evidence type="ECO:0000256" key="7">
    <source>
        <dbReference type="ARBA" id="ARBA00023136"/>
    </source>
</evidence>
<keyword evidence="3" id="KW-0813">Transport</keyword>
<comment type="caution">
    <text evidence="9">The sequence shown here is derived from an EMBL/GenBank/DDBJ whole genome shotgun (WGS) entry which is preliminary data.</text>
</comment>
<feature type="transmembrane region" description="Helical" evidence="8">
    <location>
        <begin position="271"/>
        <end position="294"/>
    </location>
</feature>
<dbReference type="GO" id="GO:0009847">
    <property type="term" value="P:spore germination"/>
    <property type="evidence" value="ECO:0007669"/>
    <property type="project" value="InterPro"/>
</dbReference>
<dbReference type="GO" id="GO:0016020">
    <property type="term" value="C:membrane"/>
    <property type="evidence" value="ECO:0007669"/>
    <property type="project" value="UniProtKB-SubCell"/>
</dbReference>
<organism evidence="9 10">
    <name type="scientific">Paenibacillus agaridevorans</name>
    <dbReference type="NCBI Taxonomy" id="171404"/>
    <lineage>
        <taxon>Bacteria</taxon>
        <taxon>Bacillati</taxon>
        <taxon>Bacillota</taxon>
        <taxon>Bacilli</taxon>
        <taxon>Bacillales</taxon>
        <taxon>Paenibacillaceae</taxon>
        <taxon>Paenibacillus</taxon>
    </lineage>
</organism>
<feature type="transmembrane region" description="Helical" evidence="8">
    <location>
        <begin position="144"/>
        <end position="164"/>
    </location>
</feature>
<comment type="similarity">
    <text evidence="2">Belongs to the amino acid-polyamine-organocation (APC) superfamily. Spore germination protein (SGP) (TC 2.A.3.9) family.</text>
</comment>
<protein>
    <submittedName>
        <fullName evidence="9">Uncharacterized protein</fullName>
    </submittedName>
</protein>
<dbReference type="InterPro" id="IPR004761">
    <property type="entry name" value="Spore_GerAB"/>
</dbReference>
<dbReference type="Pfam" id="PF03845">
    <property type="entry name" value="Spore_permease"/>
    <property type="match status" value="1"/>
</dbReference>
<gene>
    <name evidence="9" type="ORF">PAT3040_05176</name>
</gene>
<dbReference type="PANTHER" id="PTHR34975">
    <property type="entry name" value="SPORE GERMINATION PROTEIN A2"/>
    <property type="match status" value="1"/>
</dbReference>
<keyword evidence="7 8" id="KW-0472">Membrane</keyword>
<proteinExistence type="inferred from homology"/>
<dbReference type="PANTHER" id="PTHR34975:SF2">
    <property type="entry name" value="SPORE GERMINATION PROTEIN A2"/>
    <property type="match status" value="1"/>
</dbReference>
<feature type="transmembrane region" description="Helical" evidence="8">
    <location>
        <begin position="12"/>
        <end position="33"/>
    </location>
</feature>
<feature type="transmembrane region" description="Helical" evidence="8">
    <location>
        <begin position="118"/>
        <end position="137"/>
    </location>
</feature>
<feature type="transmembrane region" description="Helical" evidence="8">
    <location>
        <begin position="39"/>
        <end position="61"/>
    </location>
</feature>
<evidence type="ECO:0000256" key="4">
    <source>
        <dbReference type="ARBA" id="ARBA00022544"/>
    </source>
</evidence>
<feature type="transmembrane region" description="Helical" evidence="8">
    <location>
        <begin position="184"/>
        <end position="207"/>
    </location>
</feature>
<accession>A0A2R5F2C4</accession>
<evidence type="ECO:0000256" key="8">
    <source>
        <dbReference type="SAM" id="Phobius"/>
    </source>
</evidence>
<name>A0A2R5F2C4_9BACL</name>
<reference evidence="9 10" key="1">
    <citation type="submission" date="2017-08" db="EMBL/GenBank/DDBJ databases">
        <title>Substantial Increase in Enzyme Production by Combined Drug-Resistance Mutations in Paenibacillus agaridevorans.</title>
        <authorList>
            <person name="Tanaka Y."/>
            <person name="Funane K."/>
            <person name="Hosaka T."/>
            <person name="Shiwa Y."/>
            <person name="Fujita N."/>
            <person name="Miyazaki T."/>
            <person name="Yoshikawa H."/>
            <person name="Murakami K."/>
            <person name="Kasahara K."/>
            <person name="Inaoka T."/>
            <person name="Hiraga Y."/>
            <person name="Ochi K."/>
        </authorList>
    </citation>
    <scope>NUCLEOTIDE SEQUENCE [LARGE SCALE GENOMIC DNA]</scope>
    <source>
        <strain evidence="9 10">T-3040</strain>
    </source>
</reference>
<comment type="subcellular location">
    <subcellularLocation>
        <location evidence="1">Membrane</location>
        <topology evidence="1">Multi-pass membrane protein</topology>
    </subcellularLocation>
</comment>
<feature type="transmembrane region" description="Helical" evidence="8">
    <location>
        <begin position="219"/>
        <end position="245"/>
    </location>
</feature>
<evidence type="ECO:0000256" key="1">
    <source>
        <dbReference type="ARBA" id="ARBA00004141"/>
    </source>
</evidence>
<evidence type="ECO:0000313" key="9">
    <source>
        <dbReference type="EMBL" id="GBG10443.1"/>
    </source>
</evidence>
<evidence type="ECO:0000256" key="5">
    <source>
        <dbReference type="ARBA" id="ARBA00022692"/>
    </source>
</evidence>
<feature type="transmembrane region" description="Helical" evidence="8">
    <location>
        <begin position="306"/>
        <end position="323"/>
    </location>
</feature>
<evidence type="ECO:0000313" key="10">
    <source>
        <dbReference type="Proteomes" id="UP000245202"/>
    </source>
</evidence>
<evidence type="ECO:0000256" key="2">
    <source>
        <dbReference type="ARBA" id="ARBA00007998"/>
    </source>
</evidence>
<dbReference type="NCBIfam" id="TIGR00912">
    <property type="entry name" value="2A0309"/>
    <property type="match status" value="1"/>
</dbReference>